<comment type="caution">
    <text evidence="3">The sequence shown here is derived from an EMBL/GenBank/DDBJ whole genome shotgun (WGS) entry which is preliminary data.</text>
</comment>
<dbReference type="InterPro" id="IPR051063">
    <property type="entry name" value="PDI"/>
</dbReference>
<dbReference type="Gene3D" id="3.40.30.10">
    <property type="entry name" value="Glutaredoxin"/>
    <property type="match status" value="1"/>
</dbReference>
<dbReference type="Pfam" id="PF00085">
    <property type="entry name" value="Thioredoxin"/>
    <property type="match status" value="1"/>
</dbReference>
<dbReference type="PANTHER" id="PTHR45672">
    <property type="entry name" value="PROTEIN DISULFIDE-ISOMERASE C17H9.14C-RELATED"/>
    <property type="match status" value="1"/>
</dbReference>
<evidence type="ECO:0000313" key="4">
    <source>
        <dbReference type="Proteomes" id="UP000015354"/>
    </source>
</evidence>
<protein>
    <submittedName>
        <fullName evidence="3">Protein disulfide-isomerase</fullName>
    </submittedName>
</protein>
<accession>S9W3U0</accession>
<dbReference type="GO" id="GO:0005783">
    <property type="term" value="C:endoplasmic reticulum"/>
    <property type="evidence" value="ECO:0007669"/>
    <property type="project" value="TreeGrafter"/>
</dbReference>
<dbReference type="GO" id="GO:0003756">
    <property type="term" value="F:protein disulfide isomerase activity"/>
    <property type="evidence" value="ECO:0007669"/>
    <property type="project" value="TreeGrafter"/>
</dbReference>
<evidence type="ECO:0000313" key="3">
    <source>
        <dbReference type="EMBL" id="EPY30525.1"/>
    </source>
</evidence>
<dbReference type="EMBL" id="ATMH01004023">
    <property type="protein sequence ID" value="EPY30525.1"/>
    <property type="molecule type" value="Genomic_DNA"/>
</dbReference>
<dbReference type="Proteomes" id="UP000015354">
    <property type="component" value="Unassembled WGS sequence"/>
</dbReference>
<dbReference type="CDD" id="cd02961">
    <property type="entry name" value="PDI_a_family"/>
    <property type="match status" value="1"/>
</dbReference>
<evidence type="ECO:0000259" key="2">
    <source>
        <dbReference type="Pfam" id="PF00085"/>
    </source>
</evidence>
<dbReference type="GO" id="GO:0006457">
    <property type="term" value="P:protein folding"/>
    <property type="evidence" value="ECO:0007669"/>
    <property type="project" value="TreeGrafter"/>
</dbReference>
<dbReference type="AlphaFoldDB" id="S9W3U0"/>
<keyword evidence="3" id="KW-0413">Isomerase</keyword>
<dbReference type="SUPFAM" id="SSF52833">
    <property type="entry name" value="Thioredoxin-like"/>
    <property type="match status" value="1"/>
</dbReference>
<dbReference type="OrthoDB" id="427280at2759"/>
<dbReference type="InterPro" id="IPR036249">
    <property type="entry name" value="Thioredoxin-like_sf"/>
</dbReference>
<keyword evidence="1" id="KW-0732">Signal</keyword>
<reference evidence="3 4" key="1">
    <citation type="journal article" date="2013" name="PLoS ONE">
        <title>Predicting the Proteins of Angomonas deanei, Strigomonas culicis and Their Respective Endosymbionts Reveals New Aspects of the Trypanosomatidae Family.</title>
        <authorList>
            <person name="Motta M.C."/>
            <person name="Martins A.C."/>
            <person name="de Souza S.S."/>
            <person name="Catta-Preta C.M."/>
            <person name="Silva R."/>
            <person name="Klein C.C."/>
            <person name="de Almeida L.G."/>
            <person name="de Lima Cunha O."/>
            <person name="Ciapina L.P."/>
            <person name="Brocchi M."/>
            <person name="Colabardini A.C."/>
            <person name="de Araujo Lima B."/>
            <person name="Machado C.R."/>
            <person name="de Almeida Soares C.M."/>
            <person name="Probst C.M."/>
            <person name="de Menezes C.B."/>
            <person name="Thompson C.E."/>
            <person name="Bartholomeu D.C."/>
            <person name="Gradia D.F."/>
            <person name="Pavoni D.P."/>
            <person name="Grisard E.C."/>
            <person name="Fantinatti-Garboggini F."/>
            <person name="Marchini F.K."/>
            <person name="Rodrigues-Luiz G.F."/>
            <person name="Wagner G."/>
            <person name="Goldman G.H."/>
            <person name="Fietto J.L."/>
            <person name="Elias M.C."/>
            <person name="Goldman M.H."/>
            <person name="Sagot M.F."/>
            <person name="Pereira M."/>
            <person name="Stoco P.H."/>
            <person name="de Mendonca-Neto R.P."/>
            <person name="Teixeira S.M."/>
            <person name="Maciel T.E."/>
            <person name="de Oliveira Mendes T.A."/>
            <person name="Urmenyi T.P."/>
            <person name="de Souza W."/>
            <person name="Schenkman S."/>
            <person name="de Vasconcelos A.T."/>
        </authorList>
    </citation>
    <scope>NUCLEOTIDE SEQUENCE [LARGE SCALE GENOMIC DNA]</scope>
</reference>
<organism evidence="3 4">
    <name type="scientific">Strigomonas culicis</name>
    <dbReference type="NCBI Taxonomy" id="28005"/>
    <lineage>
        <taxon>Eukaryota</taxon>
        <taxon>Discoba</taxon>
        <taxon>Euglenozoa</taxon>
        <taxon>Kinetoplastea</taxon>
        <taxon>Metakinetoplastina</taxon>
        <taxon>Trypanosomatida</taxon>
        <taxon>Trypanosomatidae</taxon>
        <taxon>Strigomonadinae</taxon>
        <taxon>Strigomonas</taxon>
    </lineage>
</organism>
<feature type="domain" description="Thioredoxin" evidence="2">
    <location>
        <begin position="32"/>
        <end position="136"/>
    </location>
</feature>
<dbReference type="InterPro" id="IPR013766">
    <property type="entry name" value="Thioredoxin_domain"/>
</dbReference>
<gene>
    <name evidence="3" type="ORF">STCU_04023</name>
</gene>
<evidence type="ECO:0000256" key="1">
    <source>
        <dbReference type="SAM" id="SignalP"/>
    </source>
</evidence>
<keyword evidence="4" id="KW-1185">Reference proteome</keyword>
<sequence length="142" mass="16595">MSKMKKYLFLLALAALLVLSQVAAERKEASRVVHLTPDNFDNYVSTPQEKYVFVLYCVPWASTCKTVIKLWDRLSMSQSRKRHRDVFIAAYVDGYKYPGLVARMNVSGYPYMRYYTPFEPEGFQYSGLRELVLLESFVFQFT</sequence>
<name>S9W3U0_9TRYP</name>
<feature type="signal peptide" evidence="1">
    <location>
        <begin position="1"/>
        <end position="24"/>
    </location>
</feature>
<dbReference type="PANTHER" id="PTHR45672:SF11">
    <property type="entry name" value="PROTEIN DISULFIDE-ISOMERASE C17H9.14C"/>
    <property type="match status" value="1"/>
</dbReference>
<feature type="chain" id="PRO_5004572336" evidence="1">
    <location>
        <begin position="25"/>
        <end position="142"/>
    </location>
</feature>
<proteinExistence type="predicted"/>